<dbReference type="EMBL" id="RBQT01000024">
    <property type="protein sequence ID" value="RMP83434.1"/>
    <property type="molecule type" value="Genomic_DNA"/>
</dbReference>
<dbReference type="Proteomes" id="UP000282289">
    <property type="component" value="Unassembled WGS sequence"/>
</dbReference>
<accession>A0A7Z6UAN1</accession>
<feature type="non-terminal residue" evidence="1">
    <location>
        <position position="60"/>
    </location>
</feature>
<organism evidence="1 2">
    <name type="scientific">Pseudomonas syringae pv. actinidiae</name>
    <dbReference type="NCBI Taxonomy" id="103796"/>
    <lineage>
        <taxon>Bacteria</taxon>
        <taxon>Pseudomonadati</taxon>
        <taxon>Pseudomonadota</taxon>
        <taxon>Gammaproteobacteria</taxon>
        <taxon>Pseudomonadales</taxon>
        <taxon>Pseudomonadaceae</taxon>
        <taxon>Pseudomonas</taxon>
        <taxon>Pseudomonas syringae</taxon>
    </lineage>
</organism>
<name>A0A7Z6UAN1_PSESF</name>
<proteinExistence type="predicted"/>
<sequence length="60" mass="7060">MPDTYRSSRSSVGMPWVTLRGTNLRRTACSKEDAERPELHVDAERRHDNLRSFCLTLQRR</sequence>
<evidence type="ECO:0000313" key="1">
    <source>
        <dbReference type="EMBL" id="RMP83434.1"/>
    </source>
</evidence>
<dbReference type="AlphaFoldDB" id="A0A7Z6UAN1"/>
<evidence type="ECO:0000313" key="2">
    <source>
        <dbReference type="Proteomes" id="UP000282289"/>
    </source>
</evidence>
<reference evidence="1 2" key="1">
    <citation type="submission" date="2018-08" db="EMBL/GenBank/DDBJ databases">
        <title>Recombination of ecologically and evolutionarily significant loci maintains genetic cohesion in the Pseudomonas syringae species complex.</title>
        <authorList>
            <person name="Dillon M."/>
            <person name="Thakur S."/>
            <person name="Almeida R.N.D."/>
            <person name="Weir B.S."/>
            <person name="Guttman D.S."/>
        </authorList>
    </citation>
    <scope>NUCLEOTIDE SEQUENCE [LARGE SCALE GENOMIC DNA]</scope>
    <source>
        <strain evidence="1 2">ICMP 19589</strain>
    </source>
</reference>
<protein>
    <submittedName>
        <fullName evidence="1">Uncharacterized protein</fullName>
    </submittedName>
</protein>
<gene>
    <name evidence="1" type="ORF">ALQ15_04255</name>
</gene>
<comment type="caution">
    <text evidence="1">The sequence shown here is derived from an EMBL/GenBank/DDBJ whole genome shotgun (WGS) entry which is preliminary data.</text>
</comment>